<dbReference type="HOGENOM" id="CLU_025996_16_1_6"/>
<keyword evidence="1" id="KW-0472">Membrane</keyword>
<dbReference type="STRING" id="395493.BegalDRAFT_2276"/>
<dbReference type="PANTHER" id="PTHR22916:SF56">
    <property type="entry name" value="GLYCOSYL TRANSFERASE"/>
    <property type="match status" value="1"/>
</dbReference>
<feature type="domain" description="Glycosyltransferase 2-like" evidence="2">
    <location>
        <begin position="12"/>
        <end position="172"/>
    </location>
</feature>
<dbReference type="EMBL" id="JH600070">
    <property type="protein sequence ID" value="EIJ43130.1"/>
    <property type="molecule type" value="Genomic_DNA"/>
</dbReference>
<dbReference type="Gene3D" id="3.90.550.10">
    <property type="entry name" value="Spore Coat Polysaccharide Biosynthesis Protein SpsA, Chain A"/>
    <property type="match status" value="1"/>
</dbReference>
<sequence>MTIKTISLPTVSIGIPLYNSEKYLRRTLDNLLTQTFSDFEIIISDDASKDLTPKICAEYIRIRFIQQSQNLGMAGNFEFVLQQAKGKYFMWVADDEWSENYIECLVNRLDSNPTIDFAYASHVLIDENSRITGGESKIALFFRPRSYMPKLYNAAVFFLWINCSAIFGMYRRHILTQRQPLFNLFQADNAVASDTRFLMEIMLHHKVIYTSKCQFKYRLILKPLDYYEKTEVKSKIDFKKYVQENKSEIRQLQTELTQYAIFPLKKQYPIFATLLLFMYKLIRIRRNLKSNL</sequence>
<dbReference type="Proteomes" id="UP000005744">
    <property type="component" value="Unassembled WGS sequence"/>
</dbReference>
<dbReference type="Pfam" id="PF00535">
    <property type="entry name" value="Glycos_transf_2"/>
    <property type="match status" value="1"/>
</dbReference>
<proteinExistence type="predicted"/>
<accession>I3CHN7</accession>
<keyword evidence="3" id="KW-0808">Transferase</keyword>
<dbReference type="GO" id="GO:0016758">
    <property type="term" value="F:hexosyltransferase activity"/>
    <property type="evidence" value="ECO:0007669"/>
    <property type="project" value="UniProtKB-ARBA"/>
</dbReference>
<dbReference type="InterPro" id="IPR001173">
    <property type="entry name" value="Glyco_trans_2-like"/>
</dbReference>
<dbReference type="RefSeq" id="WP_002690066.1">
    <property type="nucleotide sequence ID" value="NZ_JH600070.1"/>
</dbReference>
<keyword evidence="1" id="KW-0812">Transmembrane</keyword>
<protein>
    <submittedName>
        <fullName evidence="3">Putative glycosyltransferase</fullName>
    </submittedName>
</protein>
<dbReference type="AlphaFoldDB" id="I3CHN7"/>
<dbReference type="CDD" id="cd00761">
    <property type="entry name" value="Glyco_tranf_GTA_type"/>
    <property type="match status" value="1"/>
</dbReference>
<dbReference type="eggNOG" id="COG1216">
    <property type="taxonomic scope" value="Bacteria"/>
</dbReference>
<keyword evidence="1" id="KW-1133">Transmembrane helix</keyword>
<dbReference type="PANTHER" id="PTHR22916">
    <property type="entry name" value="GLYCOSYLTRANSFERASE"/>
    <property type="match status" value="1"/>
</dbReference>
<evidence type="ECO:0000313" key="4">
    <source>
        <dbReference type="Proteomes" id="UP000005744"/>
    </source>
</evidence>
<dbReference type="OrthoDB" id="9802649at2"/>
<evidence type="ECO:0000259" key="2">
    <source>
        <dbReference type="Pfam" id="PF00535"/>
    </source>
</evidence>
<dbReference type="InterPro" id="IPR029044">
    <property type="entry name" value="Nucleotide-diphossugar_trans"/>
</dbReference>
<keyword evidence="4" id="KW-1185">Reference proteome</keyword>
<name>I3CHN7_9GAMM</name>
<evidence type="ECO:0000313" key="3">
    <source>
        <dbReference type="EMBL" id="EIJ43130.1"/>
    </source>
</evidence>
<reference evidence="3 4" key="1">
    <citation type="submission" date="2011-11" db="EMBL/GenBank/DDBJ databases">
        <title>Improved High-Quality Draft sequence of Beggiatoa alba B18lD.</title>
        <authorList>
            <consortium name="US DOE Joint Genome Institute"/>
            <person name="Lucas S."/>
            <person name="Han J."/>
            <person name="Lapidus A."/>
            <person name="Cheng J.-F."/>
            <person name="Goodwin L."/>
            <person name="Pitluck S."/>
            <person name="Peters L."/>
            <person name="Mikhailova N."/>
            <person name="Held B."/>
            <person name="Detter J.C."/>
            <person name="Han C."/>
            <person name="Tapia R."/>
            <person name="Land M."/>
            <person name="Hauser L."/>
            <person name="Kyrpides N."/>
            <person name="Ivanova N."/>
            <person name="Pagani I."/>
            <person name="Samuel K."/>
            <person name="Teske A."/>
            <person name="Mueller J."/>
            <person name="Woyke T."/>
        </authorList>
    </citation>
    <scope>NUCLEOTIDE SEQUENCE [LARGE SCALE GENOMIC DNA]</scope>
    <source>
        <strain evidence="3 4">B18LD</strain>
    </source>
</reference>
<evidence type="ECO:0000256" key="1">
    <source>
        <dbReference type="SAM" id="Phobius"/>
    </source>
</evidence>
<gene>
    <name evidence="3" type="ORF">BegalDRAFT_2276</name>
</gene>
<organism evidence="3 4">
    <name type="scientific">Beggiatoa alba B18LD</name>
    <dbReference type="NCBI Taxonomy" id="395493"/>
    <lineage>
        <taxon>Bacteria</taxon>
        <taxon>Pseudomonadati</taxon>
        <taxon>Pseudomonadota</taxon>
        <taxon>Gammaproteobacteria</taxon>
        <taxon>Thiotrichales</taxon>
        <taxon>Thiotrichaceae</taxon>
        <taxon>Beggiatoa</taxon>
    </lineage>
</organism>
<dbReference type="SUPFAM" id="SSF53448">
    <property type="entry name" value="Nucleotide-diphospho-sugar transferases"/>
    <property type="match status" value="1"/>
</dbReference>
<feature type="transmembrane region" description="Helical" evidence="1">
    <location>
        <begin position="151"/>
        <end position="170"/>
    </location>
</feature>